<dbReference type="EMBL" id="MFGW01000132">
    <property type="protein sequence ID" value="OGF64693.1"/>
    <property type="molecule type" value="Genomic_DNA"/>
</dbReference>
<dbReference type="STRING" id="1817863.A2Y62_14615"/>
<feature type="transmembrane region" description="Helical" evidence="1">
    <location>
        <begin position="177"/>
        <end position="197"/>
    </location>
</feature>
<feature type="domain" description="DUF4145" evidence="2">
    <location>
        <begin position="95"/>
        <end position="179"/>
    </location>
</feature>
<dbReference type="Pfam" id="PF13643">
    <property type="entry name" value="DUF4145"/>
    <property type="match status" value="1"/>
</dbReference>
<dbReference type="InterPro" id="IPR025285">
    <property type="entry name" value="DUF4145"/>
</dbReference>
<accession>A0A1F5VMT4</accession>
<dbReference type="Proteomes" id="UP000178943">
    <property type="component" value="Unassembled WGS sequence"/>
</dbReference>
<keyword evidence="1" id="KW-0472">Membrane</keyword>
<name>A0A1F5VMT4_9BACT</name>
<evidence type="ECO:0000313" key="3">
    <source>
        <dbReference type="EMBL" id="OGF64693.1"/>
    </source>
</evidence>
<gene>
    <name evidence="3" type="ORF">A2Y62_14615</name>
</gene>
<comment type="caution">
    <text evidence="3">The sequence shown here is derived from an EMBL/GenBank/DDBJ whole genome shotgun (WGS) entry which is preliminary data.</text>
</comment>
<dbReference type="AlphaFoldDB" id="A0A1F5VMT4"/>
<evidence type="ECO:0000256" key="1">
    <source>
        <dbReference type="SAM" id="Phobius"/>
    </source>
</evidence>
<organism evidence="3 4">
    <name type="scientific">Candidatus Fischerbacteria bacterium RBG_13_37_8</name>
    <dbReference type="NCBI Taxonomy" id="1817863"/>
    <lineage>
        <taxon>Bacteria</taxon>
        <taxon>Candidatus Fischeribacteriota</taxon>
    </lineage>
</organism>
<evidence type="ECO:0000313" key="4">
    <source>
        <dbReference type="Proteomes" id="UP000178943"/>
    </source>
</evidence>
<evidence type="ECO:0000259" key="2">
    <source>
        <dbReference type="Pfam" id="PF13643"/>
    </source>
</evidence>
<keyword evidence="1" id="KW-1133">Transmembrane helix</keyword>
<protein>
    <recommendedName>
        <fullName evidence="2">DUF4145 domain-containing protein</fullName>
    </recommendedName>
</protein>
<proteinExistence type="predicted"/>
<sequence length="199" mass="22354">MQRFYNEKVSNWFHLQNLPAKSFVCGFCNVYVSSVKGYKLGKQEDGIGEQIGAIYICASCGAPIFIAPDNIFYPSPSFGKDVDHVPEKLYALYQESRKCSSRNCYTASVLICRKMLLNIAVAKGAKEGLTFKECVDYLNDKGYIPPDGKLWGDYIRTRGNEANHEISLMTEEDAKNLILFAGMLLSFIYQLPGMLLIKS</sequence>
<keyword evidence="1" id="KW-0812">Transmembrane</keyword>
<reference evidence="3 4" key="1">
    <citation type="journal article" date="2016" name="Nat. Commun.">
        <title>Thousands of microbial genomes shed light on interconnected biogeochemical processes in an aquifer system.</title>
        <authorList>
            <person name="Anantharaman K."/>
            <person name="Brown C.T."/>
            <person name="Hug L.A."/>
            <person name="Sharon I."/>
            <person name="Castelle C.J."/>
            <person name="Probst A.J."/>
            <person name="Thomas B.C."/>
            <person name="Singh A."/>
            <person name="Wilkins M.J."/>
            <person name="Karaoz U."/>
            <person name="Brodie E.L."/>
            <person name="Williams K.H."/>
            <person name="Hubbard S.S."/>
            <person name="Banfield J.F."/>
        </authorList>
    </citation>
    <scope>NUCLEOTIDE SEQUENCE [LARGE SCALE GENOMIC DNA]</scope>
</reference>